<dbReference type="EMBL" id="CSTE01000001">
    <property type="protein sequence ID" value="CQR49073.1"/>
    <property type="molecule type" value="Genomic_DNA"/>
</dbReference>
<sequence length="77" mass="8755">MSSDSAPSKRDRLEQYLSTRASEGAFYFKSRHITDEVGLSSKEIGSLVELLQREAEALHISRWGYARSTSWYVEPAD</sequence>
<keyword evidence="3" id="KW-1185">Reference proteome</keyword>
<proteinExistence type="predicted"/>
<evidence type="ECO:0000313" key="3">
    <source>
        <dbReference type="Proteomes" id="UP000198902"/>
    </source>
</evidence>
<accession>A0A0D6JN81</accession>
<dbReference type="Proteomes" id="UP000198902">
    <property type="component" value="Unassembled WGS sequence"/>
</dbReference>
<feature type="domain" description="DUF7123" evidence="1">
    <location>
        <begin position="4"/>
        <end position="75"/>
    </location>
</feature>
<evidence type="ECO:0000313" key="2">
    <source>
        <dbReference type="EMBL" id="CQR49073.1"/>
    </source>
</evidence>
<dbReference type="RefSeq" id="WP_089777032.1">
    <property type="nucleotide sequence ID" value="NZ_CABLRR010000001.1"/>
</dbReference>
<organism evidence="2 3">
    <name type="scientific">Haloferax massiliensis</name>
    <dbReference type="NCBI Taxonomy" id="1476858"/>
    <lineage>
        <taxon>Archaea</taxon>
        <taxon>Methanobacteriati</taxon>
        <taxon>Methanobacteriota</taxon>
        <taxon>Stenosarchaea group</taxon>
        <taxon>Halobacteria</taxon>
        <taxon>Halobacteriales</taxon>
        <taxon>Haloferacaceae</taxon>
        <taxon>Haloferax</taxon>
    </lineage>
</organism>
<gene>
    <name evidence="2" type="ORF">BN996_00528</name>
</gene>
<name>A0A0D6JN81_9EURY</name>
<dbReference type="OrthoDB" id="259485at2157"/>
<dbReference type="Pfam" id="PF23438">
    <property type="entry name" value="DUF7123"/>
    <property type="match status" value="1"/>
</dbReference>
<dbReference type="InterPro" id="IPR055547">
    <property type="entry name" value="DUF7123"/>
</dbReference>
<dbReference type="AlphaFoldDB" id="A0A0D6JN81"/>
<protein>
    <recommendedName>
        <fullName evidence="1">DUF7123 domain-containing protein</fullName>
    </recommendedName>
</protein>
<evidence type="ECO:0000259" key="1">
    <source>
        <dbReference type="Pfam" id="PF23438"/>
    </source>
</evidence>
<reference evidence="3" key="1">
    <citation type="submission" date="2015-03" db="EMBL/GenBank/DDBJ databases">
        <authorList>
            <person name="Urmite Genomes"/>
        </authorList>
    </citation>
    <scope>NUCLEOTIDE SEQUENCE [LARGE SCALE GENOMIC DNA]</scope>
    <source>
        <strain evidence="3">Arc-Hr</strain>
    </source>
</reference>